<evidence type="ECO:0000259" key="1">
    <source>
        <dbReference type="Pfam" id="PF09250"/>
    </source>
</evidence>
<name>K8F3H6_9CHLO</name>
<dbReference type="KEGG" id="bpg:Bathy04g04970"/>
<evidence type="ECO:0008006" key="6">
    <source>
        <dbReference type="Google" id="ProtNLM"/>
    </source>
</evidence>
<dbReference type="InterPro" id="IPR015330">
    <property type="entry name" value="DNA_primase/pol_bifunc_N"/>
</dbReference>
<reference evidence="4 5" key="1">
    <citation type="submission" date="2011-10" db="EMBL/GenBank/DDBJ databases">
        <authorList>
            <person name="Genoscope - CEA"/>
        </authorList>
    </citation>
    <scope>NUCLEOTIDE SEQUENCE [LARGE SCALE GENOMIC DNA]</scope>
    <source>
        <strain evidence="4 5">RCC 1105</strain>
    </source>
</reference>
<dbReference type="RefSeq" id="XP_007513424.1">
    <property type="nucleotide sequence ID" value="XM_007513362.1"/>
</dbReference>
<protein>
    <recommendedName>
        <fullName evidence="6">SF3 helicase domain-containing protein</fullName>
    </recommendedName>
</protein>
<evidence type="ECO:0000313" key="5">
    <source>
        <dbReference type="Proteomes" id="UP000198341"/>
    </source>
</evidence>
<dbReference type="OrthoDB" id="10261620at2759"/>
<dbReference type="EMBL" id="FO082275">
    <property type="protein sequence ID" value="CCO16098.1"/>
    <property type="molecule type" value="Genomic_DNA"/>
</dbReference>
<gene>
    <name evidence="4" type="ORF">Bathy04g04970</name>
    <name evidence="3" type="ORF">Bathy04g05060</name>
</gene>
<dbReference type="Pfam" id="PF19263">
    <property type="entry name" value="DUF5906"/>
    <property type="match status" value="1"/>
</dbReference>
<organism evidence="4 5">
    <name type="scientific">Bathycoccus prasinos</name>
    <dbReference type="NCBI Taxonomy" id="41875"/>
    <lineage>
        <taxon>Eukaryota</taxon>
        <taxon>Viridiplantae</taxon>
        <taxon>Chlorophyta</taxon>
        <taxon>Mamiellophyceae</taxon>
        <taxon>Mamiellales</taxon>
        <taxon>Bathycoccaceae</taxon>
        <taxon>Bathycoccus</taxon>
    </lineage>
</organism>
<dbReference type="InterPro" id="IPR027417">
    <property type="entry name" value="P-loop_NTPase"/>
</dbReference>
<feature type="domain" description="DNA primase/polymerase bifunctional N-terminal" evidence="1">
    <location>
        <begin position="195"/>
        <end position="311"/>
    </location>
</feature>
<dbReference type="AlphaFoldDB" id="K8F3H6"/>
<accession>K8F3H6</accession>
<dbReference type="GeneID" id="19016532"/>
<dbReference type="RefSeq" id="XP_007513573.1">
    <property type="nucleotide sequence ID" value="XM_007513511.1"/>
</dbReference>
<feature type="domain" description="NrS-1 polymerase-like helicase" evidence="2">
    <location>
        <begin position="567"/>
        <end position="676"/>
    </location>
</feature>
<keyword evidence="5" id="KW-1185">Reference proteome</keyword>
<evidence type="ECO:0000259" key="2">
    <source>
        <dbReference type="Pfam" id="PF19263"/>
    </source>
</evidence>
<dbReference type="Pfam" id="PF09250">
    <property type="entry name" value="Prim-Pol"/>
    <property type="match status" value="1"/>
</dbReference>
<evidence type="ECO:0000313" key="3">
    <source>
        <dbReference type="EMBL" id="CCO15949.1"/>
    </source>
</evidence>
<evidence type="ECO:0000313" key="4">
    <source>
        <dbReference type="EMBL" id="CCO16098.1"/>
    </source>
</evidence>
<dbReference type="Gene3D" id="3.40.50.300">
    <property type="entry name" value="P-loop containing nucleotide triphosphate hydrolases"/>
    <property type="match status" value="1"/>
</dbReference>
<sequence>MSFRDGIIFKIASPHTEKIYIGCSSLPLNRAVSGLRASAKFRKLSCNILFQAGDIQSEVLEKFQNITVLEMRKKLGAIQTQYLEKCVNTNRAGRTNADRYRETKRQLEMYRENKDMFNRKHALKNMRIRGLPPRPSTILKYNITDEEIADLSSIYKMETERKLLKIPLGFRSKIPRRGIYEYQLPENFAKHNALCKRDENYGILMGKPNNAICLDYDIYDPNCKDKQKYTLEYFKKVCGDDVYISRTPSGGYHAVFRYEARFDTWKNATKINGFIDIRTTGGYICGNGCETEKGSYCRLNGNILKLTNMPDTLYDMVEENANFANRERTETKPMHQNIETQGISGDINTGLQHLGFSGIYWTTSYGFKCDQNAGECPLCGKVSHFSNNFRVTKHESTGDWYVANFSRESSKKEANVLQTYEELKIEFENHACRVDDVLLYPVLDTKNERTLYTLLQLKERFSHLKYSEGKTEHKFVQEWADDPNKKAFRKMDVVPKDCPPDVYNLWEGYDIEKKKIASEETGDTQPFLDLLWDMSGGEESVQEYLLKWIAFLFQNPEKKPKTALVFQSKEGSGKNEFWGFVGKLMGKATYLETSNAERDIFEKHSLALQGRKLVFINEMNKNIHKNYEDRMKGLITDVSLYLRPLHKQSFEVDNLAGFILAGNSRLLVLVKKEERRFVLVEVRGGYLPNTPNHKPFWSNWFRWKNEEQNQLAVYKYLMSIETSEEYIITRRPKTRYYRETIQKCLPPEIKWLEHFVCEEFPQTFCSKNRGLYKLHPTYDSKVSSGTLVSSYTAFIRGWKMSEPTDAQFGNKIKDMVEREGLPFTKGRNEYGRVAWIFSRRGVYDWLTEKEYTEYLLGNEDDEYGGMTPPVRTEY</sequence>
<dbReference type="EMBL" id="FO082275">
    <property type="protein sequence ID" value="CCO15949.1"/>
    <property type="molecule type" value="Genomic_DNA"/>
</dbReference>
<dbReference type="InterPro" id="IPR045455">
    <property type="entry name" value="NrS-1_pol-like_helicase"/>
</dbReference>
<dbReference type="KEGG" id="bpg:Bathy04g05060"/>
<proteinExistence type="predicted"/>
<dbReference type="Proteomes" id="UP000198341">
    <property type="component" value="Chromosome 4"/>
</dbReference>
<dbReference type="SUPFAM" id="SSF56747">
    <property type="entry name" value="Prim-pol domain"/>
    <property type="match status" value="1"/>
</dbReference>
<dbReference type="GeneID" id="19016523"/>